<protein>
    <submittedName>
        <fullName evidence="1">Uncharacterized protein</fullName>
    </submittedName>
</protein>
<evidence type="ECO:0000313" key="1">
    <source>
        <dbReference type="EMBL" id="AUJ23461.1"/>
    </source>
</evidence>
<dbReference type="EMBL" id="CP018622">
    <property type="protein sequence ID" value="AUJ23461.1"/>
    <property type="molecule type" value="Genomic_DNA"/>
</dbReference>
<evidence type="ECO:0000313" key="2">
    <source>
        <dbReference type="Proteomes" id="UP000234237"/>
    </source>
</evidence>
<dbReference type="Proteomes" id="UP000234237">
    <property type="component" value="Chromosome"/>
</dbReference>
<dbReference type="AlphaFoldDB" id="A0A2K9J0D4"/>
<name>A0A2K9J0D4_9BACI</name>
<gene>
    <name evidence="1" type="ORF">A21D_00348</name>
</gene>
<proteinExistence type="predicted"/>
<sequence>MLVKHTTKNLFNKRLSIYKEEKTNVETTFWMDAGLLQRLTVESAILGIYIMRALINK</sequence>
<organism evidence="1 2">
    <name type="scientific">Virgibacillus dokdonensis</name>
    <dbReference type="NCBI Taxonomy" id="302167"/>
    <lineage>
        <taxon>Bacteria</taxon>
        <taxon>Bacillati</taxon>
        <taxon>Bacillota</taxon>
        <taxon>Bacilli</taxon>
        <taxon>Bacillales</taxon>
        <taxon>Bacillaceae</taxon>
        <taxon>Virgibacillus</taxon>
    </lineage>
</organism>
<reference evidence="2" key="1">
    <citation type="submission" date="2016-11" db="EMBL/GenBank/DDBJ databases">
        <title>Complete genome sequence of Virgibacillus pantothenticus 21D, a halophilic bacterium isolated from the deep hypersaline anoxic basin Discovery in the Mediterranean Sea.</title>
        <authorList>
            <person name="Zeaiter Z."/>
            <person name="Booth J.M."/>
            <person name="Prosdocimi E.M."/>
            <person name="Mapelli F."/>
            <person name="Fusi M."/>
            <person name="Daffonchio D."/>
            <person name="Borin S."/>
            <person name="Crotti E."/>
        </authorList>
    </citation>
    <scope>NUCLEOTIDE SEQUENCE [LARGE SCALE GENOMIC DNA]</scope>
    <source>
        <strain evidence="2">21D</strain>
    </source>
</reference>
<accession>A0A2K9J0D4</accession>
<dbReference type="RefSeq" id="WP_331805844.1">
    <property type="nucleotide sequence ID" value="NZ_JAZHPM010000034.1"/>
</dbReference>
<dbReference type="KEGG" id="vpn:A21D_00348"/>